<protein>
    <submittedName>
        <fullName evidence="1">Uncharacterized protein</fullName>
    </submittedName>
</protein>
<organism evidence="1 2">
    <name type="scientific">Ostreobium quekettii</name>
    <dbReference type="NCBI Taxonomy" id="121088"/>
    <lineage>
        <taxon>Eukaryota</taxon>
        <taxon>Viridiplantae</taxon>
        <taxon>Chlorophyta</taxon>
        <taxon>core chlorophytes</taxon>
        <taxon>Ulvophyceae</taxon>
        <taxon>TCBD clade</taxon>
        <taxon>Bryopsidales</taxon>
        <taxon>Ostreobineae</taxon>
        <taxon>Ostreobiaceae</taxon>
        <taxon>Ostreobium</taxon>
    </lineage>
</organism>
<dbReference type="Proteomes" id="UP000708148">
    <property type="component" value="Unassembled WGS sequence"/>
</dbReference>
<comment type="caution">
    <text evidence="1">The sequence shown here is derived from an EMBL/GenBank/DDBJ whole genome shotgun (WGS) entry which is preliminary data.</text>
</comment>
<dbReference type="EMBL" id="CAJHUC010001944">
    <property type="protein sequence ID" value="CAD7702774.1"/>
    <property type="molecule type" value="Genomic_DNA"/>
</dbReference>
<gene>
    <name evidence="1" type="ORF">OSTQU699_LOCUS8131</name>
</gene>
<sequence length="114" mass="12638">MCRCHAEESSLRTKEKQVRCRRCEGRKVARKRARVMGWCRASMDIELARSSGAVKLPCLNMCLVTVQCVQAPERQECGSVWIDVCRVASQQVEKAGCVWQDRGRGGGNLGLAPG</sequence>
<proteinExistence type="predicted"/>
<name>A0A8S1J608_9CHLO</name>
<evidence type="ECO:0000313" key="2">
    <source>
        <dbReference type="Proteomes" id="UP000708148"/>
    </source>
</evidence>
<accession>A0A8S1J608</accession>
<evidence type="ECO:0000313" key="1">
    <source>
        <dbReference type="EMBL" id="CAD7702774.1"/>
    </source>
</evidence>
<reference evidence="1" key="1">
    <citation type="submission" date="2020-12" db="EMBL/GenBank/DDBJ databases">
        <authorList>
            <person name="Iha C."/>
        </authorList>
    </citation>
    <scope>NUCLEOTIDE SEQUENCE</scope>
</reference>
<keyword evidence="2" id="KW-1185">Reference proteome</keyword>
<dbReference type="AlphaFoldDB" id="A0A8S1J608"/>